<feature type="compositionally biased region" description="Basic and acidic residues" evidence="15">
    <location>
        <begin position="1"/>
        <end position="10"/>
    </location>
</feature>
<organism evidence="19 20">
    <name type="scientific">Oleoguttula mirabilis</name>
    <dbReference type="NCBI Taxonomy" id="1507867"/>
    <lineage>
        <taxon>Eukaryota</taxon>
        <taxon>Fungi</taxon>
        <taxon>Dikarya</taxon>
        <taxon>Ascomycota</taxon>
        <taxon>Pezizomycotina</taxon>
        <taxon>Dothideomycetes</taxon>
        <taxon>Dothideomycetidae</taxon>
        <taxon>Mycosphaerellales</taxon>
        <taxon>Teratosphaeriaceae</taxon>
        <taxon>Oleoguttula</taxon>
    </lineage>
</organism>
<dbReference type="InterPro" id="IPR056521">
    <property type="entry name" value="MARCHF6-like_C"/>
</dbReference>
<dbReference type="EMBL" id="JAVFHQ010000023">
    <property type="protein sequence ID" value="KAK4544790.1"/>
    <property type="molecule type" value="Genomic_DNA"/>
</dbReference>
<dbReference type="CDD" id="cd16702">
    <property type="entry name" value="RING_CH-C4HC3_MARCH6"/>
    <property type="match status" value="1"/>
</dbReference>
<evidence type="ECO:0000256" key="16">
    <source>
        <dbReference type="SAM" id="Phobius"/>
    </source>
</evidence>
<dbReference type="Gene3D" id="3.30.40.10">
    <property type="entry name" value="Zinc/RING finger domain, C3HC4 (zinc finger)"/>
    <property type="match status" value="1"/>
</dbReference>
<dbReference type="FunFam" id="3.30.40.10:FF:000287">
    <property type="entry name" value="RING finger membrane protein"/>
    <property type="match status" value="1"/>
</dbReference>
<dbReference type="InterPro" id="IPR011016">
    <property type="entry name" value="Znf_RING-CH"/>
</dbReference>
<feature type="transmembrane region" description="Helical" evidence="16">
    <location>
        <begin position="1267"/>
        <end position="1290"/>
    </location>
</feature>
<keyword evidence="11 16" id="KW-1133">Transmembrane helix</keyword>
<dbReference type="Pfam" id="PF12906">
    <property type="entry name" value="RINGv"/>
    <property type="match status" value="1"/>
</dbReference>
<sequence>MADNMADHTPDPATALHLQGPLNSHPPDTDTDADADMMTNDAASFALPERTHTNTSSASDSSDKSDTCRICRSEGSPDEPLFYPCKCSGSIKFVHQDCLMEWLNHSHKKHCELCKTPFRFTKLYDADMPPKLPWSVFIRRACVHVVVMLGRACRAVLVSAVWLAILPWLVRWAWRWMFWMADAGWAREAFMHTMQQATLEKSITQVNETAFSMQAFSRALAELVNVTINAGSNNTGTTQTAPGPTAYEIAKAFFAKSVGFYTDNVPATNTTTTTASNSTTGTPTFFLQTPTWPQPDTSLLSSFPYLAHLTPNPRLNRLVLDIFEGQLITCVVIVGFILVFLIREWVVQQQPLVNVENLAVMQAHLREAAEQVLAENERLRRQQELLEQARRRLAELQDEASEAREGLEDGDGDGDESEEVFIGWEALEWVIEGATAHLRKEGERAHFVDDARIVTRQIRLAAHEDLEALTERLAGKLASYSVEERWEWEAVLAAEVGKRGGEAKRGEVSHGVVVEWEDDESKGGQEADGDEGDEEDEVDCCEVHGTEGCLEEESDPDALDVNVDAGPPAMPDHEFALRAELIRRLVGEVEGTSLRAGPSSRPAGAGSLGGANSGSASPIGAPPPWRVEEVANGQQHITPPAEQQRAPPLAAPTDPPPEPLAMPSDEMPITNAGPDAKINIKRSGKGRAKAVPEPKEATTAEKLKRRMEDAAMGELEREIRREDAAAGVAGGVPQPAANTALFVPENGNGNGPVPPQTGQGAINPFHPDGPAPPQRRHSETLGHRVASAFREEFGLDEAEELDGLRRAGLGLDGEPAAPANDGLLAVDAPPLALRGLVPTPAVPGEPRGVAGRVAEWFWGDLWVGQQAAAAEPVPAVGEELAERLLVQEAGLAALAADDEARQLAAADPALAAQAPAPERAYEHGPHQHIQPHDPEPADAQPVAADALDADAIEDAEDLEGIFELIGLQGPLIGLFQTSTFCTILVIGTVFAAVGLPYIWGKLVLNFVGSPVHFLVRMPLEIAGVVSGCVVDITLLVAGWGVYVGAVLTDLALMGLAKWAPSLGGVRNVPEWVSGFAMATAGASGARLQSLFMTQEPVESEVMSWNWAFLGASVHSHTSLRYVQSEVGAILDWVGNAITAVVDTVSTASTTEILQHALHASAQLSALPAKMLAGVEQYTQPLLKSLGLLSTGGSLTFETSLTPAIDPALVYWSSADRSLAVTAGYLSLAALAALYVAIDRPLTRSEQGRATEKLVRAPLRQAGGVLKVILIISIEMLVFPLYCGLLLDFAFLPLFQDASVATRWAFARERGVLFCFVHWFVGTCYMFHFALFVGMCRTILRRGVLWFIRDPDDPTFHPVRDVLERNVTTQLRKIAFSALVYGALVILCLGGVIWGIGRVVESMFPIHWVSTEPVLEFPMDLLLYNAVTPLLVRLFRPSDAVNAMYAWWLRRCARVLRLSHFLFDDRRKEEEGRVVRSSWASFLLMRTAPAGVVTPSSAESPEGGVQMPATSDGGKAPADVYFQRNGKYVLTPCNDQYRPPKPDEAFLHFADDDHDVYIADRDGKRNEHFAAVYVPPYFRIRITLFMVCLWLFSAFTGLCATLAPLCFGRLLFASVMPAGIRINDIYAYTVGAYVLGGALFVALQGKAVVRYLRARIPAAVDIAAWTAPAKRYGSRALKCAYVYGFIGVVLPTLFALLLQFYVILPLHTYVVASMAASSTADTAADQLAAAAANVTAQIGDALAQGLGATMPAAGTPEQVLPPPGVAQHTVHILQDYCLGLLYVRLATRFILTTPASRAAEAFRRITADGYLNPNARLATRFLIAPISLLAAAMLLVPAGLAWIAVKAVDWQYSPLDEQAQTKIFRYAYPVAAGLIMLLLCGTEMGRATSRWRARIRDEVYLVGERLHNFGEKRPPPYSKSVVRKER</sequence>
<dbReference type="InterPro" id="IPR013083">
    <property type="entry name" value="Znf_RING/FYVE/PHD"/>
</dbReference>
<feature type="region of interest" description="Disordered" evidence="15">
    <location>
        <begin position="1"/>
        <end position="67"/>
    </location>
</feature>
<protein>
    <recommendedName>
        <fullName evidence="4">RING-type E3 ubiquitin transferase</fullName>
        <ecNumber evidence="4">2.3.2.27</ecNumber>
    </recommendedName>
</protein>
<feature type="transmembrane region" description="Helical" evidence="16">
    <location>
        <begin position="1679"/>
        <end position="1703"/>
    </location>
</feature>
<dbReference type="GO" id="GO:0008270">
    <property type="term" value="F:zinc ion binding"/>
    <property type="evidence" value="ECO:0007669"/>
    <property type="project" value="UniProtKB-KW"/>
</dbReference>
<feature type="compositionally biased region" description="Acidic residues" evidence="15">
    <location>
        <begin position="549"/>
        <end position="558"/>
    </location>
</feature>
<dbReference type="PROSITE" id="PS51292">
    <property type="entry name" value="ZF_RING_CH"/>
    <property type="match status" value="1"/>
</dbReference>
<evidence type="ECO:0000256" key="8">
    <source>
        <dbReference type="ARBA" id="ARBA00022771"/>
    </source>
</evidence>
<evidence type="ECO:0000259" key="18">
    <source>
        <dbReference type="PROSITE" id="PS51292"/>
    </source>
</evidence>
<dbReference type="PANTHER" id="PTHR13145:SF0">
    <property type="entry name" value="E3 UBIQUITIN-PROTEIN LIGASE MARCHF6"/>
    <property type="match status" value="1"/>
</dbReference>
<dbReference type="InterPro" id="IPR001841">
    <property type="entry name" value="Znf_RING"/>
</dbReference>
<evidence type="ECO:0000256" key="5">
    <source>
        <dbReference type="ARBA" id="ARBA00022679"/>
    </source>
</evidence>
<comment type="pathway">
    <text evidence="3">Protein modification; protein ubiquitination.</text>
</comment>
<evidence type="ECO:0000259" key="17">
    <source>
        <dbReference type="PROSITE" id="PS50089"/>
    </source>
</evidence>
<evidence type="ECO:0000256" key="4">
    <source>
        <dbReference type="ARBA" id="ARBA00012483"/>
    </source>
</evidence>
<evidence type="ECO:0000256" key="9">
    <source>
        <dbReference type="ARBA" id="ARBA00022786"/>
    </source>
</evidence>
<keyword evidence="9" id="KW-0833">Ubl conjugation pathway</keyword>
<comment type="caution">
    <text evidence="19">The sequence shown here is derived from an EMBL/GenBank/DDBJ whole genome shotgun (WGS) entry which is preliminary data.</text>
</comment>
<feature type="transmembrane region" description="Helical" evidence="16">
    <location>
        <begin position="1021"/>
        <end position="1042"/>
    </location>
</feature>
<feature type="transmembrane region" description="Helical" evidence="16">
    <location>
        <begin position="1373"/>
        <end position="1396"/>
    </location>
</feature>
<reference evidence="19 20" key="1">
    <citation type="submission" date="2021-11" db="EMBL/GenBank/DDBJ databases">
        <title>Black yeast isolated from Biological Soil Crust.</title>
        <authorList>
            <person name="Kurbessoian T."/>
        </authorList>
    </citation>
    <scope>NUCLEOTIDE SEQUENCE [LARGE SCALE GENOMIC DNA]</scope>
    <source>
        <strain evidence="19 20">CCFEE 5522</strain>
    </source>
</reference>
<accession>A0AAV9JIL1</accession>
<evidence type="ECO:0000256" key="1">
    <source>
        <dbReference type="ARBA" id="ARBA00000900"/>
    </source>
</evidence>
<feature type="transmembrane region" description="Helical" evidence="16">
    <location>
        <begin position="1624"/>
        <end position="1642"/>
    </location>
</feature>
<feature type="region of interest" description="Disordered" evidence="15">
    <location>
        <begin position="508"/>
        <end position="571"/>
    </location>
</feature>
<dbReference type="SMART" id="SM00744">
    <property type="entry name" value="RINGv"/>
    <property type="match status" value="1"/>
</dbReference>
<feature type="transmembrane region" description="Helical" evidence="16">
    <location>
        <begin position="148"/>
        <end position="170"/>
    </location>
</feature>
<feature type="region of interest" description="Disordered" evidence="15">
    <location>
        <begin position="592"/>
        <end position="662"/>
    </location>
</feature>
<gene>
    <name evidence="19" type="ORF">LTR36_004039</name>
</gene>
<evidence type="ECO:0000256" key="14">
    <source>
        <dbReference type="SAM" id="Coils"/>
    </source>
</evidence>
<dbReference type="Proteomes" id="UP001324427">
    <property type="component" value="Unassembled WGS sequence"/>
</dbReference>
<feature type="transmembrane region" description="Helical" evidence="16">
    <location>
        <begin position="1581"/>
        <end position="1604"/>
    </location>
</feature>
<comment type="subcellular location">
    <subcellularLocation>
        <location evidence="2">Membrane</location>
        <topology evidence="2">Multi-pass membrane protein</topology>
    </subcellularLocation>
</comment>
<evidence type="ECO:0000256" key="10">
    <source>
        <dbReference type="ARBA" id="ARBA00022833"/>
    </source>
</evidence>
<feature type="transmembrane region" description="Helical" evidence="16">
    <location>
        <begin position="1862"/>
        <end position="1881"/>
    </location>
</feature>
<feature type="transmembrane region" description="Helical" evidence="16">
    <location>
        <begin position="977"/>
        <end position="1000"/>
    </location>
</feature>
<feature type="compositionally biased region" description="Pro residues" evidence="15">
    <location>
        <begin position="649"/>
        <end position="660"/>
    </location>
</feature>
<keyword evidence="10" id="KW-0862">Zinc</keyword>
<feature type="domain" description="RING-type" evidence="17">
    <location>
        <begin position="68"/>
        <end position="115"/>
    </location>
</feature>
<feature type="coiled-coil region" evidence="14">
    <location>
        <begin position="362"/>
        <end position="406"/>
    </location>
</feature>
<keyword evidence="6 16" id="KW-0812">Transmembrane</keyword>
<feature type="region of interest" description="Disordered" evidence="15">
    <location>
        <begin position="914"/>
        <end position="939"/>
    </location>
</feature>
<proteinExistence type="predicted"/>
<evidence type="ECO:0000256" key="2">
    <source>
        <dbReference type="ARBA" id="ARBA00004141"/>
    </source>
</evidence>
<evidence type="ECO:0000313" key="20">
    <source>
        <dbReference type="Proteomes" id="UP001324427"/>
    </source>
</evidence>
<evidence type="ECO:0000256" key="13">
    <source>
        <dbReference type="PROSITE-ProRule" id="PRU00175"/>
    </source>
</evidence>
<feature type="transmembrane region" description="Helical" evidence="16">
    <location>
        <begin position="1820"/>
        <end position="1842"/>
    </location>
</feature>
<name>A0AAV9JIL1_9PEZI</name>
<evidence type="ECO:0000313" key="19">
    <source>
        <dbReference type="EMBL" id="KAK4544790.1"/>
    </source>
</evidence>
<evidence type="ECO:0000256" key="6">
    <source>
        <dbReference type="ARBA" id="ARBA00022692"/>
    </source>
</evidence>
<keyword evidence="8 13" id="KW-0863">Zinc-finger</keyword>
<dbReference type="Pfam" id="PF23113">
    <property type="entry name" value="MARCHF6_C"/>
    <property type="match status" value="1"/>
</dbReference>
<evidence type="ECO:0000256" key="12">
    <source>
        <dbReference type="ARBA" id="ARBA00023136"/>
    </source>
</evidence>
<feature type="domain" description="RING-CH-type" evidence="18">
    <location>
        <begin position="60"/>
        <end position="121"/>
    </location>
</feature>
<feature type="compositionally biased region" description="Acidic residues" evidence="15">
    <location>
        <begin position="527"/>
        <end position="540"/>
    </location>
</feature>
<evidence type="ECO:0000256" key="15">
    <source>
        <dbReference type="SAM" id="MobiDB-lite"/>
    </source>
</evidence>
<dbReference type="GO" id="GO:0036503">
    <property type="term" value="P:ERAD pathway"/>
    <property type="evidence" value="ECO:0007669"/>
    <property type="project" value="TreeGrafter"/>
</dbReference>
<evidence type="ECO:0000256" key="11">
    <source>
        <dbReference type="ARBA" id="ARBA00022989"/>
    </source>
</evidence>
<dbReference type="PROSITE" id="PS50089">
    <property type="entry name" value="ZF_RING_2"/>
    <property type="match status" value="1"/>
</dbReference>
<feature type="compositionally biased region" description="Basic and acidic residues" evidence="15">
    <location>
        <begin position="919"/>
        <end position="935"/>
    </location>
</feature>
<evidence type="ECO:0000256" key="3">
    <source>
        <dbReference type="ARBA" id="ARBA00004906"/>
    </source>
</evidence>
<keyword evidence="20" id="KW-1185">Reference proteome</keyword>
<evidence type="ECO:0000256" key="7">
    <source>
        <dbReference type="ARBA" id="ARBA00022723"/>
    </source>
</evidence>
<feature type="transmembrane region" description="Helical" evidence="16">
    <location>
        <begin position="1310"/>
        <end position="1332"/>
    </location>
</feature>
<feature type="transmembrane region" description="Helical" evidence="16">
    <location>
        <begin position="1218"/>
        <end position="1237"/>
    </location>
</feature>
<feature type="region of interest" description="Disordered" evidence="15">
    <location>
        <begin position="1492"/>
        <end position="1511"/>
    </location>
</feature>
<keyword evidence="5" id="KW-0808">Transferase</keyword>
<keyword evidence="12 16" id="KW-0472">Membrane</keyword>
<dbReference type="PANTHER" id="PTHR13145">
    <property type="entry name" value="SSM4 PROTEIN"/>
    <property type="match status" value="1"/>
</dbReference>
<dbReference type="GO" id="GO:0061630">
    <property type="term" value="F:ubiquitin protein ligase activity"/>
    <property type="evidence" value="ECO:0007669"/>
    <property type="project" value="UniProtKB-EC"/>
</dbReference>
<dbReference type="SUPFAM" id="SSF57850">
    <property type="entry name" value="RING/U-box"/>
    <property type="match status" value="1"/>
</dbReference>
<comment type="catalytic activity">
    <reaction evidence="1">
        <text>S-ubiquitinyl-[E2 ubiquitin-conjugating enzyme]-L-cysteine + [acceptor protein]-L-lysine = [E2 ubiquitin-conjugating enzyme]-L-cysteine + N(6)-ubiquitinyl-[acceptor protein]-L-lysine.</text>
        <dbReference type="EC" id="2.3.2.27"/>
    </reaction>
</comment>
<keyword evidence="14" id="KW-0175">Coiled coil</keyword>
<dbReference type="EC" id="2.3.2.27" evidence="4"/>
<dbReference type="GO" id="GO:0005789">
    <property type="term" value="C:endoplasmic reticulum membrane"/>
    <property type="evidence" value="ECO:0007669"/>
    <property type="project" value="TreeGrafter"/>
</dbReference>
<keyword evidence="7" id="KW-0479">Metal-binding</keyword>